<keyword evidence="2" id="KW-0520">NAD</keyword>
<keyword evidence="7" id="KW-1185">Reference proteome</keyword>
<evidence type="ECO:0000256" key="2">
    <source>
        <dbReference type="ARBA" id="ARBA00023027"/>
    </source>
</evidence>
<evidence type="ECO:0000313" key="7">
    <source>
        <dbReference type="Proteomes" id="UP000198531"/>
    </source>
</evidence>
<dbReference type="Gene3D" id="3.40.50.720">
    <property type="entry name" value="NAD(P)-binding Rossmann-like Domain"/>
    <property type="match status" value="2"/>
</dbReference>
<dbReference type="OrthoDB" id="168224at2157"/>
<keyword evidence="1 3" id="KW-0560">Oxidoreductase</keyword>
<dbReference type="GO" id="GO:0051287">
    <property type="term" value="F:NAD binding"/>
    <property type="evidence" value="ECO:0007669"/>
    <property type="project" value="InterPro"/>
</dbReference>
<evidence type="ECO:0000259" key="5">
    <source>
        <dbReference type="Pfam" id="PF02826"/>
    </source>
</evidence>
<name>A0A1I6HQJ1_9EURY</name>
<dbReference type="SUPFAM" id="SSF52283">
    <property type="entry name" value="Formate/glycerate dehydrogenase catalytic domain-like"/>
    <property type="match status" value="1"/>
</dbReference>
<dbReference type="EMBL" id="FOYT01000002">
    <property type="protein sequence ID" value="SFR56530.1"/>
    <property type="molecule type" value="Genomic_DNA"/>
</dbReference>
<accession>A0A1I6HQJ1</accession>
<dbReference type="PANTHER" id="PTHR43333">
    <property type="entry name" value="2-HACID_DH_C DOMAIN-CONTAINING PROTEIN"/>
    <property type="match status" value="1"/>
</dbReference>
<dbReference type="RefSeq" id="WP_089807753.1">
    <property type="nucleotide sequence ID" value="NZ_FOYT01000002.1"/>
</dbReference>
<dbReference type="FunFam" id="3.40.50.720:FF:000363">
    <property type="entry name" value="D-isomer specific 2-hydroxyacid dehydrogenase"/>
    <property type="match status" value="1"/>
</dbReference>
<dbReference type="STRING" id="553469.SAMN04487947_2315"/>
<feature type="domain" description="D-isomer specific 2-hydroxyacid dehydrogenase catalytic" evidence="4">
    <location>
        <begin position="56"/>
        <end position="315"/>
    </location>
</feature>
<dbReference type="Pfam" id="PF02826">
    <property type="entry name" value="2-Hacid_dh_C"/>
    <property type="match status" value="1"/>
</dbReference>
<dbReference type="InterPro" id="IPR036291">
    <property type="entry name" value="NAD(P)-bd_dom_sf"/>
</dbReference>
<dbReference type="InterPro" id="IPR006139">
    <property type="entry name" value="D-isomer_2_OHA_DH_cat_dom"/>
</dbReference>
<proteinExistence type="inferred from homology"/>
<organism evidence="6 7">
    <name type="scientific">Halogeometricum rufum</name>
    <dbReference type="NCBI Taxonomy" id="553469"/>
    <lineage>
        <taxon>Archaea</taxon>
        <taxon>Methanobacteriati</taxon>
        <taxon>Methanobacteriota</taxon>
        <taxon>Stenosarchaea group</taxon>
        <taxon>Halobacteria</taxon>
        <taxon>Halobacteriales</taxon>
        <taxon>Haloferacaceae</taxon>
        <taxon>Halogeometricum</taxon>
    </lineage>
</organism>
<evidence type="ECO:0000256" key="3">
    <source>
        <dbReference type="RuleBase" id="RU003719"/>
    </source>
</evidence>
<gene>
    <name evidence="6" type="ORF">SAMN04487947_2315</name>
</gene>
<protein>
    <submittedName>
        <fullName evidence="6">Phosphoglycerate dehydrogenase</fullName>
    </submittedName>
</protein>
<dbReference type="CDD" id="cd05300">
    <property type="entry name" value="2-Hacid_dh_1"/>
    <property type="match status" value="1"/>
</dbReference>
<dbReference type="SUPFAM" id="SSF51735">
    <property type="entry name" value="NAD(P)-binding Rossmann-fold domains"/>
    <property type="match status" value="1"/>
</dbReference>
<comment type="similarity">
    <text evidence="3">Belongs to the D-isomer specific 2-hydroxyacid dehydrogenase family.</text>
</comment>
<dbReference type="InterPro" id="IPR006140">
    <property type="entry name" value="D-isomer_DH_NAD-bd"/>
</dbReference>
<dbReference type="PANTHER" id="PTHR43333:SF1">
    <property type="entry name" value="D-ISOMER SPECIFIC 2-HYDROXYACID DEHYDROGENASE NAD-BINDING DOMAIN-CONTAINING PROTEIN"/>
    <property type="match status" value="1"/>
</dbReference>
<dbReference type="Pfam" id="PF00389">
    <property type="entry name" value="2-Hacid_dh"/>
    <property type="match status" value="1"/>
</dbReference>
<dbReference type="AlphaFoldDB" id="A0A1I6HQJ1"/>
<evidence type="ECO:0000256" key="1">
    <source>
        <dbReference type="ARBA" id="ARBA00023002"/>
    </source>
</evidence>
<evidence type="ECO:0000313" key="6">
    <source>
        <dbReference type="EMBL" id="SFR56530.1"/>
    </source>
</evidence>
<evidence type="ECO:0000259" key="4">
    <source>
        <dbReference type="Pfam" id="PF00389"/>
    </source>
</evidence>
<feature type="domain" description="D-isomer specific 2-hydroxyacid dehydrogenase NAD-binding" evidence="5">
    <location>
        <begin position="115"/>
        <end position="290"/>
    </location>
</feature>
<sequence>MSADESPDVVVLRQKIHGLPSEGYAETLRERLPDRKNVVRARTPVEERELLREAPVATGFSIPEHVLADAENLELFACVFAGTGHLSMEAFEEQGVAVTNAAGVHGPNIAEQVVGSLIAFARRFHVAWRQKERNEWRSYQTTELQGSTVTVVGLGALGEAIVDRLDAFGVETVGVRYTPEKGGPTDEVVGFDDEQGFHDALARSEYVVVACPLTETTRGLLDANAFKTMDPDTVLVNVGRGPVVDTEALLDALRGNAIRGAALDVTDPEPLPEDHELWGFDNVLITPHNAGHTPKYWERMADIVAENVEKLDAGEDDFTNRVV</sequence>
<dbReference type="Proteomes" id="UP000198531">
    <property type="component" value="Unassembled WGS sequence"/>
</dbReference>
<reference evidence="7" key="1">
    <citation type="submission" date="2016-10" db="EMBL/GenBank/DDBJ databases">
        <authorList>
            <person name="Varghese N."/>
            <person name="Submissions S."/>
        </authorList>
    </citation>
    <scope>NUCLEOTIDE SEQUENCE [LARGE SCALE GENOMIC DNA]</scope>
    <source>
        <strain evidence="7">CGMCC 1.7736</strain>
    </source>
</reference>
<dbReference type="GO" id="GO:0016616">
    <property type="term" value="F:oxidoreductase activity, acting on the CH-OH group of donors, NAD or NADP as acceptor"/>
    <property type="evidence" value="ECO:0007669"/>
    <property type="project" value="InterPro"/>
</dbReference>